<feature type="domain" description="Mannose-6-phosphate isomerase type II C-terminal" evidence="1">
    <location>
        <begin position="61"/>
        <end position="164"/>
    </location>
</feature>
<name>A0ABP7TQA0_9BACT</name>
<keyword evidence="3" id="KW-1185">Reference proteome</keyword>
<accession>A0ABP7TQA0</accession>
<dbReference type="Proteomes" id="UP001501469">
    <property type="component" value="Unassembled WGS sequence"/>
</dbReference>
<dbReference type="InterPro" id="IPR011051">
    <property type="entry name" value="RmlC_Cupin_sf"/>
</dbReference>
<organism evidence="2 3">
    <name type="scientific">Hymenobacter glaciei</name>
    <dbReference type="NCBI Taxonomy" id="877209"/>
    <lineage>
        <taxon>Bacteria</taxon>
        <taxon>Pseudomonadati</taxon>
        <taxon>Bacteroidota</taxon>
        <taxon>Cytophagia</taxon>
        <taxon>Cytophagales</taxon>
        <taxon>Hymenobacteraceae</taxon>
        <taxon>Hymenobacter</taxon>
    </lineage>
</organism>
<dbReference type="RefSeq" id="WP_345051661.1">
    <property type="nucleotide sequence ID" value="NZ_BAABDK010000010.1"/>
</dbReference>
<sequence length="168" mass="19176">MPDTDIQKRALFQQVAETLKQQGFTIAKEDPTRPWGGFFVIDEDQAQQFADTYFNGLSVDNLRISGKLSPKVLLVAPQQRLSWQYHHRRAEIWQVVQGPVGVATSDTDEQGEVKSYQVGERIVLKQGERHRLVGLKDWGVLAEIWQHTDSNSPSDEDDIVRVQDDFGR</sequence>
<dbReference type="InterPro" id="IPR014710">
    <property type="entry name" value="RmlC-like_jellyroll"/>
</dbReference>
<evidence type="ECO:0000313" key="3">
    <source>
        <dbReference type="Proteomes" id="UP001501469"/>
    </source>
</evidence>
<dbReference type="Gene3D" id="2.60.120.10">
    <property type="entry name" value="Jelly Rolls"/>
    <property type="match status" value="1"/>
</dbReference>
<proteinExistence type="predicted"/>
<dbReference type="InterPro" id="IPR001538">
    <property type="entry name" value="Man6P_isomerase-2_C"/>
</dbReference>
<gene>
    <name evidence="2" type="ORF">GCM10022409_12340</name>
</gene>
<comment type="caution">
    <text evidence="2">The sequence shown here is derived from an EMBL/GenBank/DDBJ whole genome shotgun (WGS) entry which is preliminary data.</text>
</comment>
<protein>
    <recommendedName>
        <fullName evidence="1">Mannose-6-phosphate isomerase type II C-terminal domain-containing protein</fullName>
    </recommendedName>
</protein>
<reference evidence="3" key="1">
    <citation type="journal article" date="2019" name="Int. J. Syst. Evol. Microbiol.">
        <title>The Global Catalogue of Microorganisms (GCM) 10K type strain sequencing project: providing services to taxonomists for standard genome sequencing and annotation.</title>
        <authorList>
            <consortium name="The Broad Institute Genomics Platform"/>
            <consortium name="The Broad Institute Genome Sequencing Center for Infectious Disease"/>
            <person name="Wu L."/>
            <person name="Ma J."/>
        </authorList>
    </citation>
    <scope>NUCLEOTIDE SEQUENCE [LARGE SCALE GENOMIC DNA]</scope>
    <source>
        <strain evidence="3">JCM 17225</strain>
    </source>
</reference>
<evidence type="ECO:0000259" key="1">
    <source>
        <dbReference type="Pfam" id="PF01050"/>
    </source>
</evidence>
<dbReference type="SUPFAM" id="SSF51182">
    <property type="entry name" value="RmlC-like cupins"/>
    <property type="match status" value="1"/>
</dbReference>
<dbReference type="EMBL" id="BAABDK010000010">
    <property type="protein sequence ID" value="GAA4029635.1"/>
    <property type="molecule type" value="Genomic_DNA"/>
</dbReference>
<dbReference type="Pfam" id="PF01050">
    <property type="entry name" value="MannoseP_isomer"/>
    <property type="match status" value="1"/>
</dbReference>
<evidence type="ECO:0000313" key="2">
    <source>
        <dbReference type="EMBL" id="GAA4029635.1"/>
    </source>
</evidence>